<dbReference type="Pfam" id="PF15884">
    <property type="entry name" value="QIL1"/>
    <property type="match status" value="1"/>
</dbReference>
<comment type="function">
    <text evidence="6">Component of the MICOS complex, a large protein complex of the mitochondrial inner membrane that plays crucial roles in the maintenance of crista junctions, inner membrane architecture, and formation of contact sites to the outer membrane.</text>
</comment>
<dbReference type="GO" id="GO:0046872">
    <property type="term" value="F:metal ion binding"/>
    <property type="evidence" value="ECO:0007669"/>
    <property type="project" value="UniProtKB-KW"/>
</dbReference>
<dbReference type="Proteomes" id="UP000663829">
    <property type="component" value="Unassembled WGS sequence"/>
</dbReference>
<dbReference type="GO" id="GO:0061617">
    <property type="term" value="C:MICOS complex"/>
    <property type="evidence" value="ECO:0007669"/>
    <property type="project" value="UniProtKB-UniRule"/>
</dbReference>
<evidence type="ECO:0000313" key="8">
    <source>
        <dbReference type="EMBL" id="CAF0889681.1"/>
    </source>
</evidence>
<evidence type="ECO:0000256" key="5">
    <source>
        <dbReference type="PROSITE-ProRule" id="PRU00125"/>
    </source>
</evidence>
<dbReference type="PANTHER" id="PTHR24205:SF16">
    <property type="entry name" value="GH01042P-RELATED"/>
    <property type="match status" value="1"/>
</dbReference>
<dbReference type="EMBL" id="CAJNOQ010003929">
    <property type="protein sequence ID" value="CAF1036375.1"/>
    <property type="molecule type" value="Genomic_DNA"/>
</dbReference>
<dbReference type="GO" id="GO:0005634">
    <property type="term" value="C:nucleus"/>
    <property type="evidence" value="ECO:0007669"/>
    <property type="project" value="TreeGrafter"/>
</dbReference>
<dbReference type="PANTHER" id="PTHR24205">
    <property type="entry name" value="FOUR AND A HALF LIM DOMAINS PROTEIN"/>
    <property type="match status" value="1"/>
</dbReference>
<sequence>MSSGPTANRPLTKTFCEKCRRQFQPREAMQIYQEKYYHPQCFACSECGNTLAGKPFFPKPNNLFQCEQCNNALAPVCCMCQQKIPSGVTAKRYQNRHYHSDCFRCTKCNAVIPDGHNFVDMLDGRFQCLTCSKHITGIYQGKEHAPHIENILGEVTSIQADQAGRIPICDKCTRPVTAQEEAFRHDTRYYHLECARCNSFNSLYISLKEMSALMKWTTKLVIVGGATFLVVNNNVFSTNKYARQVIDKMRNLLPETAEVIDKIPSTSEINNTAVNTWNSGVQTAFYWLSNAPSTTKNTLITVYNKVRD</sequence>
<feature type="domain" description="LIM zinc-binding" evidence="7">
    <location>
        <begin position="14"/>
        <end position="76"/>
    </location>
</feature>
<proteinExistence type="inferred from homology"/>
<protein>
    <recommendedName>
        <fullName evidence="6">MICOS complex subunit MIC13</fullName>
    </recommendedName>
</protein>
<evidence type="ECO:0000256" key="1">
    <source>
        <dbReference type="ARBA" id="ARBA00022723"/>
    </source>
</evidence>
<dbReference type="CDD" id="cd08368">
    <property type="entry name" value="LIM"/>
    <property type="match status" value="1"/>
</dbReference>
<dbReference type="InterPro" id="IPR001781">
    <property type="entry name" value="Znf_LIM"/>
</dbReference>
<accession>A0A814JJK8</accession>
<dbReference type="EMBL" id="CAJNOK010003149">
    <property type="protein sequence ID" value="CAF0889681.1"/>
    <property type="molecule type" value="Genomic_DNA"/>
</dbReference>
<evidence type="ECO:0000313" key="12">
    <source>
        <dbReference type="Proteomes" id="UP000663829"/>
    </source>
</evidence>
<keyword evidence="6" id="KW-0496">Mitochondrion</keyword>
<gene>
    <name evidence="9" type="ORF">GPM918_LOCUS15547</name>
    <name evidence="8" type="ORF">OVA965_LOCUS9058</name>
    <name evidence="11" type="ORF">SRO942_LOCUS15543</name>
    <name evidence="10" type="ORF">TMI583_LOCUS9054</name>
</gene>
<comment type="similarity">
    <text evidence="6">Belongs to the MICOS complex subunit Mic13 family.</text>
</comment>
<evidence type="ECO:0000313" key="11">
    <source>
        <dbReference type="EMBL" id="CAF3806854.1"/>
    </source>
</evidence>
<evidence type="ECO:0000256" key="4">
    <source>
        <dbReference type="ARBA" id="ARBA00023038"/>
    </source>
</evidence>
<dbReference type="GO" id="GO:0003712">
    <property type="term" value="F:transcription coregulator activity"/>
    <property type="evidence" value="ECO:0007669"/>
    <property type="project" value="TreeGrafter"/>
</dbReference>
<dbReference type="OrthoDB" id="5948578at2759"/>
<keyword evidence="6" id="KW-0999">Mitochondrion inner membrane</keyword>
<dbReference type="EMBL" id="CAJOBC010003928">
    <property type="protein sequence ID" value="CAF3806854.1"/>
    <property type="molecule type" value="Genomic_DNA"/>
</dbReference>
<dbReference type="Pfam" id="PF00412">
    <property type="entry name" value="LIM"/>
    <property type="match status" value="2"/>
</dbReference>
<dbReference type="InterPro" id="IPR026769">
    <property type="entry name" value="Mic13"/>
</dbReference>
<keyword evidence="3 5" id="KW-0862">Zinc</keyword>
<keyword evidence="2" id="KW-0677">Repeat</keyword>
<keyword evidence="1 5" id="KW-0479">Metal-binding</keyword>
<comment type="subcellular location">
    <subcellularLocation>
        <location evidence="6">Mitochondrion inner membrane</location>
        <topology evidence="6">Single-pass membrane protein</topology>
    </subcellularLocation>
</comment>
<evidence type="ECO:0000313" key="10">
    <source>
        <dbReference type="EMBL" id="CAF3672110.1"/>
    </source>
</evidence>
<dbReference type="SMART" id="SM00132">
    <property type="entry name" value="LIM"/>
    <property type="match status" value="2"/>
</dbReference>
<dbReference type="EMBL" id="CAJOBA010003150">
    <property type="protein sequence ID" value="CAF3672110.1"/>
    <property type="molecule type" value="Genomic_DNA"/>
</dbReference>
<dbReference type="Proteomes" id="UP000681722">
    <property type="component" value="Unassembled WGS sequence"/>
</dbReference>
<dbReference type="SUPFAM" id="SSF57716">
    <property type="entry name" value="Glucocorticoid receptor-like (DNA-binding domain)"/>
    <property type="match status" value="1"/>
</dbReference>
<dbReference type="PROSITE" id="PS00478">
    <property type="entry name" value="LIM_DOMAIN_1"/>
    <property type="match status" value="2"/>
</dbReference>
<dbReference type="PROSITE" id="PS50023">
    <property type="entry name" value="LIM_DOMAIN_2"/>
    <property type="match status" value="1"/>
</dbReference>
<comment type="subunit">
    <text evidence="6">Component of the mitochondrial contact site and cristae organizing system (MICOS) complex.</text>
</comment>
<dbReference type="Gene3D" id="2.10.110.10">
    <property type="entry name" value="Cysteine Rich Protein"/>
    <property type="match status" value="3"/>
</dbReference>
<keyword evidence="12" id="KW-1185">Reference proteome</keyword>
<reference evidence="9" key="1">
    <citation type="submission" date="2021-02" db="EMBL/GenBank/DDBJ databases">
        <authorList>
            <person name="Nowell W R."/>
        </authorList>
    </citation>
    <scope>NUCLEOTIDE SEQUENCE</scope>
</reference>
<dbReference type="Proteomes" id="UP000682733">
    <property type="component" value="Unassembled WGS sequence"/>
</dbReference>
<evidence type="ECO:0000313" key="9">
    <source>
        <dbReference type="EMBL" id="CAF1036375.1"/>
    </source>
</evidence>
<evidence type="ECO:0000256" key="3">
    <source>
        <dbReference type="ARBA" id="ARBA00022833"/>
    </source>
</evidence>
<dbReference type="AlphaFoldDB" id="A0A814JJK8"/>
<dbReference type="Proteomes" id="UP000677228">
    <property type="component" value="Unassembled WGS sequence"/>
</dbReference>
<evidence type="ECO:0000256" key="2">
    <source>
        <dbReference type="ARBA" id="ARBA00022737"/>
    </source>
</evidence>
<evidence type="ECO:0000259" key="7">
    <source>
        <dbReference type="PROSITE" id="PS50023"/>
    </source>
</evidence>
<evidence type="ECO:0000256" key="6">
    <source>
        <dbReference type="RuleBase" id="RU363009"/>
    </source>
</evidence>
<organism evidence="9 12">
    <name type="scientific">Didymodactylos carnosus</name>
    <dbReference type="NCBI Taxonomy" id="1234261"/>
    <lineage>
        <taxon>Eukaryota</taxon>
        <taxon>Metazoa</taxon>
        <taxon>Spiralia</taxon>
        <taxon>Gnathifera</taxon>
        <taxon>Rotifera</taxon>
        <taxon>Eurotatoria</taxon>
        <taxon>Bdelloidea</taxon>
        <taxon>Philodinida</taxon>
        <taxon>Philodinidae</taxon>
        <taxon>Didymodactylos</taxon>
    </lineage>
</organism>
<dbReference type="GO" id="GO:0030018">
    <property type="term" value="C:Z disc"/>
    <property type="evidence" value="ECO:0007669"/>
    <property type="project" value="TreeGrafter"/>
</dbReference>
<keyword evidence="6" id="KW-0472">Membrane</keyword>
<comment type="caution">
    <text evidence="9">The sequence shown here is derived from an EMBL/GenBank/DDBJ whole genome shotgun (WGS) entry which is preliminary data.</text>
</comment>
<name>A0A814JJK8_9BILA</name>
<keyword evidence="4 5" id="KW-0440">LIM domain</keyword>